<evidence type="ECO:0000256" key="1">
    <source>
        <dbReference type="PROSITE-ProRule" id="PRU00047"/>
    </source>
</evidence>
<feature type="domain" description="CCHC-type" evidence="3">
    <location>
        <begin position="179"/>
        <end position="195"/>
    </location>
</feature>
<dbReference type="GO" id="GO:0008270">
    <property type="term" value="F:zinc ion binding"/>
    <property type="evidence" value="ECO:0007669"/>
    <property type="project" value="UniProtKB-KW"/>
</dbReference>
<dbReference type="InterPro" id="IPR001878">
    <property type="entry name" value="Znf_CCHC"/>
</dbReference>
<protein>
    <submittedName>
        <fullName evidence="4">Similar to Transposon TX1 uncharacterized 82 kDa protein (Xenopus laevis)</fullName>
    </submittedName>
</protein>
<dbReference type="EMBL" id="CAJNRD030001121">
    <property type="protein sequence ID" value="CAG5096393.1"/>
    <property type="molecule type" value="Genomic_DNA"/>
</dbReference>
<dbReference type="Proteomes" id="UP000786811">
    <property type="component" value="Unassembled WGS sequence"/>
</dbReference>
<evidence type="ECO:0000313" key="5">
    <source>
        <dbReference type="Proteomes" id="UP000786811"/>
    </source>
</evidence>
<dbReference type="PROSITE" id="PS50158">
    <property type="entry name" value="ZF_CCHC"/>
    <property type="match status" value="1"/>
</dbReference>
<reference evidence="4" key="1">
    <citation type="submission" date="2021-04" db="EMBL/GenBank/DDBJ databases">
        <authorList>
            <person name="Chebbi M.A.C M."/>
        </authorList>
    </citation>
    <scope>NUCLEOTIDE SEQUENCE</scope>
</reference>
<dbReference type="OrthoDB" id="7694747at2759"/>
<dbReference type="SUPFAM" id="SSF57756">
    <property type="entry name" value="Retrovirus zinc finger-like domains"/>
    <property type="match status" value="1"/>
</dbReference>
<evidence type="ECO:0000259" key="3">
    <source>
        <dbReference type="PROSITE" id="PS50158"/>
    </source>
</evidence>
<dbReference type="InterPro" id="IPR036875">
    <property type="entry name" value="Znf_CCHC_sf"/>
</dbReference>
<feature type="compositionally biased region" description="Polar residues" evidence="2">
    <location>
        <begin position="207"/>
        <end position="216"/>
    </location>
</feature>
<evidence type="ECO:0000256" key="2">
    <source>
        <dbReference type="SAM" id="MobiDB-lite"/>
    </source>
</evidence>
<dbReference type="SMART" id="SM00343">
    <property type="entry name" value="ZnF_C2HC"/>
    <property type="match status" value="1"/>
</dbReference>
<keyword evidence="5" id="KW-1185">Reference proteome</keyword>
<keyword evidence="1" id="KW-0862">Zinc</keyword>
<keyword evidence="1" id="KW-0863">Zinc-finger</keyword>
<proteinExistence type="predicted"/>
<organism evidence="4 5">
    <name type="scientific">Cotesia congregata</name>
    <name type="common">Parasitoid wasp</name>
    <name type="synonym">Apanteles congregatus</name>
    <dbReference type="NCBI Taxonomy" id="51543"/>
    <lineage>
        <taxon>Eukaryota</taxon>
        <taxon>Metazoa</taxon>
        <taxon>Ecdysozoa</taxon>
        <taxon>Arthropoda</taxon>
        <taxon>Hexapoda</taxon>
        <taxon>Insecta</taxon>
        <taxon>Pterygota</taxon>
        <taxon>Neoptera</taxon>
        <taxon>Endopterygota</taxon>
        <taxon>Hymenoptera</taxon>
        <taxon>Apocrita</taxon>
        <taxon>Ichneumonoidea</taxon>
        <taxon>Braconidae</taxon>
        <taxon>Microgastrinae</taxon>
        <taxon>Cotesia</taxon>
    </lineage>
</organism>
<gene>
    <name evidence="4" type="ORF">HICCMSTLAB_LOCUS8187</name>
</gene>
<keyword evidence="1" id="KW-0479">Metal-binding</keyword>
<dbReference type="Pfam" id="PF00098">
    <property type="entry name" value="zf-CCHC"/>
    <property type="match status" value="1"/>
</dbReference>
<dbReference type="GO" id="GO:0003676">
    <property type="term" value="F:nucleic acid binding"/>
    <property type="evidence" value="ECO:0007669"/>
    <property type="project" value="InterPro"/>
</dbReference>
<sequence length="389" mass="44377">MLFTRPSQKPTFSHQKNIIIESIDKVKIEDYAKAIGDIIGAKEVRFISRISNNRVCIYVSTKELADNLIEKQKNVVISGVTLKIKPLFTRNKRIIISNVHPFIPHQVIENALISEYKIQPVSKISFLKAGIDKTSYAHCYSLRRQVYIKPEDIDLMPGSFQVNHDGVTNWIYLSSDSIKCFICKEEGHQTKNCPQTNADTFKAPKNPRSSVTSIESSLPPPPNQHTFDSNNTFRILPAKRSHSNIETSASGSSIQTNIVPNKNNNAVKQISEKSKRTKAEENINNKDKFDLNEVKEEINNNTYKYPLTYLQFLNFLERGYKATNLAAIADEFKVELSKISVMINLVYPLISSRGTKNRLSRFRKRIQRPEEIITDSEDSQSFSEDNMVN</sequence>
<dbReference type="Gene3D" id="4.10.60.10">
    <property type="entry name" value="Zinc finger, CCHC-type"/>
    <property type="match status" value="1"/>
</dbReference>
<evidence type="ECO:0000313" key="4">
    <source>
        <dbReference type="EMBL" id="CAG5096393.1"/>
    </source>
</evidence>
<accession>A0A8J2HI62</accession>
<dbReference type="AlphaFoldDB" id="A0A8J2HI62"/>
<feature type="region of interest" description="Disordered" evidence="2">
    <location>
        <begin position="194"/>
        <end position="229"/>
    </location>
</feature>
<name>A0A8J2HI62_COTCN</name>
<comment type="caution">
    <text evidence="4">The sequence shown here is derived from an EMBL/GenBank/DDBJ whole genome shotgun (WGS) entry which is preliminary data.</text>
</comment>